<dbReference type="AlphaFoldDB" id="A0AAN9KJ62"/>
<name>A0AAN9KJ62_CLITE</name>
<reference evidence="2 3" key="1">
    <citation type="submission" date="2024-01" db="EMBL/GenBank/DDBJ databases">
        <title>The genomes of 5 underutilized Papilionoideae crops provide insights into root nodulation and disease resistance.</title>
        <authorList>
            <person name="Yuan L."/>
        </authorList>
    </citation>
    <scope>NUCLEOTIDE SEQUENCE [LARGE SCALE GENOMIC DNA]</scope>
    <source>
        <strain evidence="2">LY-2023</strain>
        <tissue evidence="2">Leaf</tissue>
    </source>
</reference>
<evidence type="ECO:0000256" key="1">
    <source>
        <dbReference type="SAM" id="Phobius"/>
    </source>
</evidence>
<keyword evidence="3" id="KW-1185">Reference proteome</keyword>
<evidence type="ECO:0000313" key="2">
    <source>
        <dbReference type="EMBL" id="KAK7317122.1"/>
    </source>
</evidence>
<dbReference type="Proteomes" id="UP001359559">
    <property type="component" value="Unassembled WGS sequence"/>
</dbReference>
<organism evidence="2 3">
    <name type="scientific">Clitoria ternatea</name>
    <name type="common">Butterfly pea</name>
    <dbReference type="NCBI Taxonomy" id="43366"/>
    <lineage>
        <taxon>Eukaryota</taxon>
        <taxon>Viridiplantae</taxon>
        <taxon>Streptophyta</taxon>
        <taxon>Embryophyta</taxon>
        <taxon>Tracheophyta</taxon>
        <taxon>Spermatophyta</taxon>
        <taxon>Magnoliopsida</taxon>
        <taxon>eudicotyledons</taxon>
        <taxon>Gunneridae</taxon>
        <taxon>Pentapetalae</taxon>
        <taxon>rosids</taxon>
        <taxon>fabids</taxon>
        <taxon>Fabales</taxon>
        <taxon>Fabaceae</taxon>
        <taxon>Papilionoideae</taxon>
        <taxon>50 kb inversion clade</taxon>
        <taxon>NPAAA clade</taxon>
        <taxon>indigoferoid/millettioid clade</taxon>
        <taxon>Phaseoleae</taxon>
        <taxon>Clitoria</taxon>
    </lineage>
</organism>
<accession>A0AAN9KJ62</accession>
<sequence length="301" mass="33991">MNYMEGTNNIFLDRVAMALDYENLKFLLAKKVIANQDQEGSLPKNDGNPLSVLVHFLSIVVMINLMVWSYVRVDVLDSYAQLFHLKEKLEEISEEISNAWLSIGDFNIIFHDFERIEGVVVFDCRVQRNSCPSSTGLICLTWVVKLVSHTQINPIRLCRGSPQLSHLTLVDDLVLLGEASLELVEIIASCLEPLSFCKEMDKKCISFLWGILDRIYVSKEKDGLGLRKGGGFLFASSGSASCGGIIQWFPLLLWRNCEVSSLANRRGGKYLVVEIDSIMAFNQLQKWCHESHPCAHLDLME</sequence>
<keyword evidence="1" id="KW-0472">Membrane</keyword>
<evidence type="ECO:0000313" key="3">
    <source>
        <dbReference type="Proteomes" id="UP001359559"/>
    </source>
</evidence>
<gene>
    <name evidence="2" type="ORF">RJT34_01091</name>
</gene>
<dbReference type="EMBL" id="JAYKXN010000001">
    <property type="protein sequence ID" value="KAK7317122.1"/>
    <property type="molecule type" value="Genomic_DNA"/>
</dbReference>
<proteinExistence type="predicted"/>
<keyword evidence="1" id="KW-0812">Transmembrane</keyword>
<protein>
    <submittedName>
        <fullName evidence="2">Uncharacterized protein</fullName>
    </submittedName>
</protein>
<keyword evidence="1" id="KW-1133">Transmembrane helix</keyword>
<comment type="caution">
    <text evidence="2">The sequence shown here is derived from an EMBL/GenBank/DDBJ whole genome shotgun (WGS) entry which is preliminary data.</text>
</comment>
<feature type="transmembrane region" description="Helical" evidence="1">
    <location>
        <begin position="52"/>
        <end position="71"/>
    </location>
</feature>